<dbReference type="GO" id="GO:0005524">
    <property type="term" value="F:ATP binding"/>
    <property type="evidence" value="ECO:0007669"/>
    <property type="project" value="UniProtKB-UniRule"/>
</dbReference>
<evidence type="ECO:0000259" key="17">
    <source>
        <dbReference type="PROSITE" id="PS50011"/>
    </source>
</evidence>
<dbReference type="Proteomes" id="UP000510682">
    <property type="component" value="Chromosome"/>
</dbReference>
<dbReference type="Pfam" id="PF01436">
    <property type="entry name" value="NHL"/>
    <property type="match status" value="2"/>
</dbReference>
<evidence type="ECO:0000313" key="19">
    <source>
        <dbReference type="Proteomes" id="UP000510682"/>
    </source>
</evidence>
<evidence type="ECO:0000256" key="13">
    <source>
        <dbReference type="PROSITE-ProRule" id="PRU00504"/>
    </source>
</evidence>
<dbReference type="Gene3D" id="1.10.510.10">
    <property type="entry name" value="Transferase(Phosphotransferase) domain 1"/>
    <property type="match status" value="1"/>
</dbReference>
<dbReference type="PROSITE" id="PS00107">
    <property type="entry name" value="PROTEIN_KINASE_ATP"/>
    <property type="match status" value="1"/>
</dbReference>
<evidence type="ECO:0000256" key="1">
    <source>
        <dbReference type="ARBA" id="ARBA00004162"/>
    </source>
</evidence>
<dbReference type="PANTHER" id="PTHR43289">
    <property type="entry name" value="MITOGEN-ACTIVATED PROTEIN KINASE KINASE KINASE 20-RELATED"/>
    <property type="match status" value="1"/>
</dbReference>
<keyword evidence="7" id="KW-0677">Repeat</keyword>
<evidence type="ECO:0000256" key="5">
    <source>
        <dbReference type="ARBA" id="ARBA00022679"/>
    </source>
</evidence>
<feature type="domain" description="Protein kinase" evidence="17">
    <location>
        <begin position="13"/>
        <end position="272"/>
    </location>
</feature>
<protein>
    <recommendedName>
        <fullName evidence="2">non-specific serine/threonine protein kinase</fullName>
        <ecNumber evidence="2">2.7.11.1</ecNumber>
    </recommendedName>
</protein>
<dbReference type="InterPro" id="IPR011009">
    <property type="entry name" value="Kinase-like_dom_sf"/>
</dbReference>
<reference evidence="19" key="2">
    <citation type="submission" date="2023-07" db="EMBL/GenBank/DDBJ databases">
        <title>Description of Mycobacterium gordonae subsp. intergordonae subsp.nov. and Mycobacterium gordonae subsp. gordonae subsp. nov.</title>
        <authorList>
            <person name="Huang H."/>
        </authorList>
    </citation>
    <scope>NUCLEOTIDE SEQUENCE [LARGE SCALE GENOMIC DNA]</scope>
    <source>
        <strain evidence="19">24</strain>
    </source>
</reference>
<dbReference type="AlphaFoldDB" id="A0A7D6DVC5"/>
<keyword evidence="5" id="KW-0808">Transferase</keyword>
<dbReference type="GO" id="GO:0080090">
    <property type="term" value="P:regulation of primary metabolic process"/>
    <property type="evidence" value="ECO:0007669"/>
    <property type="project" value="UniProtKB-ARBA"/>
</dbReference>
<dbReference type="InterPro" id="IPR001258">
    <property type="entry name" value="NHL_repeat"/>
</dbReference>
<feature type="compositionally biased region" description="Polar residues" evidence="15">
    <location>
        <begin position="312"/>
        <end position="414"/>
    </location>
</feature>
<keyword evidence="6 16" id="KW-0812">Transmembrane</keyword>
<dbReference type="Gene3D" id="3.30.200.20">
    <property type="entry name" value="Phosphorylase Kinase, domain 1"/>
    <property type="match status" value="1"/>
</dbReference>
<keyword evidence="12 16" id="KW-0472">Membrane</keyword>
<evidence type="ECO:0000256" key="2">
    <source>
        <dbReference type="ARBA" id="ARBA00012513"/>
    </source>
</evidence>
<evidence type="ECO:0000256" key="3">
    <source>
        <dbReference type="ARBA" id="ARBA00022475"/>
    </source>
</evidence>
<dbReference type="EC" id="2.7.11.1" evidence="2"/>
<dbReference type="InterPro" id="IPR017441">
    <property type="entry name" value="Protein_kinase_ATP_BS"/>
</dbReference>
<evidence type="ECO:0000256" key="7">
    <source>
        <dbReference type="ARBA" id="ARBA00022737"/>
    </source>
</evidence>
<evidence type="ECO:0000256" key="8">
    <source>
        <dbReference type="ARBA" id="ARBA00022741"/>
    </source>
</evidence>
<evidence type="ECO:0000256" key="10">
    <source>
        <dbReference type="ARBA" id="ARBA00022840"/>
    </source>
</evidence>
<dbReference type="EMBL" id="CP059165">
    <property type="protein sequence ID" value="QLL05627.1"/>
    <property type="molecule type" value="Genomic_DNA"/>
</dbReference>
<dbReference type="SMART" id="SM00220">
    <property type="entry name" value="S_TKc"/>
    <property type="match status" value="1"/>
</dbReference>
<evidence type="ECO:0000313" key="18">
    <source>
        <dbReference type="EMBL" id="QLL05627.1"/>
    </source>
</evidence>
<keyword evidence="19" id="KW-1185">Reference proteome</keyword>
<evidence type="ECO:0000256" key="6">
    <source>
        <dbReference type="ARBA" id="ARBA00022692"/>
    </source>
</evidence>
<sequence length="736" mass="78671">MEGLLEGTSFGKYRLIELLGRGGMGEVWRAFDTATDRVVALKILPSEISNDEVFQQRFRREAHSAARLSNPHLIPIHTYGEIDGRLFVDMQLIHGRDLQAELNNGPLKPERAVSIIDQVAKALHAAHRGGLLHRDVKPSNILLDTDDFAYLFDFGIARATDDLALTAAGDFVGTWHYMAPERFSTSPIDSRSDIYALSCVLYECLTAQHPFPGNTLERQITGHLTSPPPRPSTTNPGLPPGLDTVIAKGMAKHPGDRYDTAVDLARAARNALTTPPTAPQEPPTLMRPAIPEHVHYGARLGNRPPIPMPQAPSRQTGPLHTGSPQSGPQHTAPHSTGPQQTAPHPTGPQQTAPHPTGPQQTAPHPTGPQQTAPHPTGPQQTAPHPTGPQQTAPHPTGPQQTAPHPTGPQHTSPQHVHGPRTVARPLPTPPPTPAREPTPPRAAPPRPSQPWWRRKPVAISAVAVIAVAAAVVGVVVLGKSDSGRDEFQQVTLPFTGLRDPQGLSVDYGGTVYVADTQHNRILALHPGSKTPDVLPFEGLSFPTGVTADPVGSIYVNDAGNKRVLLLRTGATAPITLPFTDLSNPTGLTVDISHTVYVTDTARNRVVALADGSSTQTEVPFTGLNGPTGLVVSGDGTIYVSDGGNNRILMLPTTTKKQVPVPFKGLKQPGGVTLDNQGAVYVTDCGNNRALKLPVGSSEQIELPFTGLNYPWGLSVDNRGNIYVGGRNDQIVELQRK</sequence>
<dbReference type="KEGG" id="mgor:H0P51_17510"/>
<comment type="subcellular location">
    <subcellularLocation>
        <location evidence="1">Cell membrane</location>
        <topology evidence="1">Single-pass membrane protein</topology>
    </subcellularLocation>
</comment>
<dbReference type="PANTHER" id="PTHR43289:SF6">
    <property type="entry name" value="SERINE_THREONINE-PROTEIN KINASE NEKL-3"/>
    <property type="match status" value="1"/>
</dbReference>
<feature type="repeat" description="NHL" evidence="13">
    <location>
        <begin position="612"/>
        <end position="653"/>
    </location>
</feature>
<dbReference type="SUPFAM" id="SSF101898">
    <property type="entry name" value="NHL repeat"/>
    <property type="match status" value="1"/>
</dbReference>
<keyword evidence="3" id="KW-1003">Cell membrane</keyword>
<feature type="region of interest" description="Disordered" evidence="15">
    <location>
        <begin position="217"/>
        <end position="242"/>
    </location>
</feature>
<keyword evidence="4" id="KW-0723">Serine/threonine-protein kinase</keyword>
<feature type="transmembrane region" description="Helical" evidence="16">
    <location>
        <begin position="457"/>
        <end position="478"/>
    </location>
</feature>
<feature type="repeat" description="NHL" evidence="13">
    <location>
        <begin position="528"/>
        <end position="569"/>
    </location>
</feature>
<dbReference type="CDD" id="cd14952">
    <property type="entry name" value="NHL_PKND_like"/>
    <property type="match status" value="1"/>
</dbReference>
<evidence type="ECO:0000256" key="11">
    <source>
        <dbReference type="ARBA" id="ARBA00022989"/>
    </source>
</evidence>
<feature type="binding site" evidence="14">
    <location>
        <position position="42"/>
    </location>
    <ligand>
        <name>ATP</name>
        <dbReference type="ChEBI" id="CHEBI:30616"/>
    </ligand>
</feature>
<evidence type="ECO:0000256" key="14">
    <source>
        <dbReference type="PROSITE-ProRule" id="PRU10141"/>
    </source>
</evidence>
<organism evidence="18 19">
    <name type="scientific">Mycobacterium vicinigordonae</name>
    <dbReference type="NCBI Taxonomy" id="1719132"/>
    <lineage>
        <taxon>Bacteria</taxon>
        <taxon>Bacillati</taxon>
        <taxon>Actinomycetota</taxon>
        <taxon>Actinomycetes</taxon>
        <taxon>Mycobacteriales</taxon>
        <taxon>Mycobacteriaceae</taxon>
        <taxon>Mycobacterium</taxon>
    </lineage>
</organism>
<dbReference type="FunFam" id="1.10.510.10:FF:000021">
    <property type="entry name" value="Serine/threonine protein kinase"/>
    <property type="match status" value="1"/>
</dbReference>
<dbReference type="GO" id="GO:0005886">
    <property type="term" value="C:plasma membrane"/>
    <property type="evidence" value="ECO:0007669"/>
    <property type="project" value="UniProtKB-SubCell"/>
</dbReference>
<dbReference type="GO" id="GO:0004674">
    <property type="term" value="F:protein serine/threonine kinase activity"/>
    <property type="evidence" value="ECO:0007669"/>
    <property type="project" value="UniProtKB-KW"/>
</dbReference>
<name>A0A7D6DVC5_9MYCO</name>
<dbReference type="CDD" id="cd14014">
    <property type="entry name" value="STKc_PknB_like"/>
    <property type="match status" value="1"/>
</dbReference>
<dbReference type="InterPro" id="IPR000719">
    <property type="entry name" value="Prot_kinase_dom"/>
</dbReference>
<dbReference type="PROSITE" id="PS51125">
    <property type="entry name" value="NHL"/>
    <property type="match status" value="2"/>
</dbReference>
<keyword evidence="8 14" id="KW-0547">Nucleotide-binding</keyword>
<dbReference type="InterPro" id="IPR008271">
    <property type="entry name" value="Ser/Thr_kinase_AS"/>
</dbReference>
<proteinExistence type="predicted"/>
<feature type="compositionally biased region" description="Pro residues" evidence="15">
    <location>
        <begin position="426"/>
        <end position="448"/>
    </location>
</feature>
<dbReference type="InterPro" id="IPR035016">
    <property type="entry name" value="NHL_PKND"/>
</dbReference>
<evidence type="ECO:0000256" key="15">
    <source>
        <dbReference type="SAM" id="MobiDB-lite"/>
    </source>
</evidence>
<keyword evidence="10 14" id="KW-0067">ATP-binding</keyword>
<evidence type="ECO:0000256" key="16">
    <source>
        <dbReference type="SAM" id="Phobius"/>
    </source>
</evidence>
<evidence type="ECO:0000256" key="4">
    <source>
        <dbReference type="ARBA" id="ARBA00022527"/>
    </source>
</evidence>
<evidence type="ECO:0000256" key="12">
    <source>
        <dbReference type="ARBA" id="ARBA00023136"/>
    </source>
</evidence>
<keyword evidence="9 18" id="KW-0418">Kinase</keyword>
<gene>
    <name evidence="18" type="ORF">H0P51_17510</name>
</gene>
<evidence type="ECO:0000256" key="9">
    <source>
        <dbReference type="ARBA" id="ARBA00022777"/>
    </source>
</evidence>
<feature type="region of interest" description="Disordered" evidence="15">
    <location>
        <begin position="297"/>
        <end position="451"/>
    </location>
</feature>
<dbReference type="InterPro" id="IPR011042">
    <property type="entry name" value="6-blade_b-propeller_TolB-like"/>
</dbReference>
<dbReference type="PROSITE" id="PS50011">
    <property type="entry name" value="PROTEIN_KINASE_DOM"/>
    <property type="match status" value="1"/>
</dbReference>
<keyword evidence="11 16" id="KW-1133">Transmembrane helix</keyword>
<dbReference type="Gene3D" id="2.40.10.500">
    <property type="match status" value="1"/>
</dbReference>
<dbReference type="SUPFAM" id="SSF56112">
    <property type="entry name" value="Protein kinase-like (PK-like)"/>
    <property type="match status" value="1"/>
</dbReference>
<reference evidence="19" key="1">
    <citation type="submission" date="2020-07" db="EMBL/GenBank/DDBJ databases">
        <title>Description of Mycobacterium gordonae subsp. intergordonae subsp.nov. and Mycobacterium gordonae subsp. gordonae subsp. nov.</title>
        <authorList>
            <person name="Yu X."/>
        </authorList>
    </citation>
    <scope>NUCLEOTIDE SEQUENCE [LARGE SCALE GENOMIC DNA]</scope>
    <source>
        <strain evidence="19">24</strain>
    </source>
</reference>
<dbReference type="Gene3D" id="2.120.10.30">
    <property type="entry name" value="TolB, C-terminal domain"/>
    <property type="match status" value="1"/>
</dbReference>
<dbReference type="PROSITE" id="PS00108">
    <property type="entry name" value="PROTEIN_KINASE_ST"/>
    <property type="match status" value="1"/>
</dbReference>
<accession>A0A7D6DVC5</accession>
<dbReference type="Pfam" id="PF00069">
    <property type="entry name" value="Pkinase"/>
    <property type="match status" value="1"/>
</dbReference>